<dbReference type="Proteomes" id="UP000070352">
    <property type="component" value="Unassembled WGS sequence"/>
</dbReference>
<dbReference type="Pfam" id="PF14689">
    <property type="entry name" value="SPOB_a"/>
    <property type="match status" value="1"/>
</dbReference>
<dbReference type="GO" id="GO:0000155">
    <property type="term" value="F:phosphorelay sensor kinase activity"/>
    <property type="evidence" value="ECO:0007669"/>
    <property type="project" value="InterPro"/>
</dbReference>
<dbReference type="OrthoDB" id="2375606at2"/>
<keyword evidence="2" id="KW-0808">Transferase</keyword>
<evidence type="ECO:0000259" key="4">
    <source>
        <dbReference type="Pfam" id="PF14689"/>
    </source>
</evidence>
<evidence type="ECO:0000256" key="2">
    <source>
        <dbReference type="ARBA" id="ARBA00022679"/>
    </source>
</evidence>
<evidence type="ECO:0000256" key="1">
    <source>
        <dbReference type="ARBA" id="ARBA00022553"/>
    </source>
</evidence>
<name>A0A135L2A0_9BACI</name>
<reference evidence="5 6" key="1">
    <citation type="submission" date="2016-02" db="EMBL/GenBank/DDBJ databases">
        <title>Draft Genome for Tepidibacillus decaturensis nov. sp. Strain Z9, an Anaerobic, Moderately Thermophilic and Heterotrophic Bacterium from Deep Subsurface of the Illinois Basin, USA.</title>
        <authorList>
            <person name="Dong Y."/>
            <person name="Chang J.Y."/>
            <person name="Sanford R."/>
            <person name="Fouke B.W."/>
        </authorList>
    </citation>
    <scope>NUCLEOTIDE SEQUENCE [LARGE SCALE GENOMIC DNA]</scope>
    <source>
        <strain evidence="5 6">Z9</strain>
    </source>
</reference>
<protein>
    <recommendedName>
        <fullName evidence="4">SpoOB alpha-helical domain-containing protein</fullName>
    </recommendedName>
</protein>
<dbReference type="Gene3D" id="1.10.287.130">
    <property type="match status" value="1"/>
</dbReference>
<keyword evidence="1" id="KW-0597">Phosphoprotein</keyword>
<sequence>MIDKNLIQQTNEEGSDDYHIKIIDLMKFYRHDWLNHFQVILGYVSLKKYEQIPHYIQKVIEDAKKRSIISNFEPSELAVFLYMMMIEYPKLNIELELDEGLEIKEEDVDGKWILHHLKGFLDLFDQRAKMDEEYHSLFLSLNNLDKKMIIIFEYEGNISPVMEKIKAMGKQIDSEGGKFEIDLYNEDECIMELHFPFKGIRGVNHVCR</sequence>
<feature type="domain" description="SpoOB alpha-helical" evidence="4">
    <location>
        <begin position="21"/>
        <end position="71"/>
    </location>
</feature>
<evidence type="ECO:0000313" key="5">
    <source>
        <dbReference type="EMBL" id="KXG43070.1"/>
    </source>
</evidence>
<keyword evidence="3" id="KW-0418">Kinase</keyword>
<dbReference type="STRING" id="1413211.U473_02790"/>
<dbReference type="AlphaFoldDB" id="A0A135L2A0"/>
<dbReference type="SUPFAM" id="SSF55890">
    <property type="entry name" value="Sporulation response regulatory protein Spo0B"/>
    <property type="match status" value="1"/>
</dbReference>
<dbReference type="EMBL" id="LSKU01000001">
    <property type="protein sequence ID" value="KXG43070.1"/>
    <property type="molecule type" value="Genomic_DNA"/>
</dbReference>
<organism evidence="5 6">
    <name type="scientific">Tepidibacillus decaturensis</name>
    <dbReference type="NCBI Taxonomy" id="1413211"/>
    <lineage>
        <taxon>Bacteria</taxon>
        <taxon>Bacillati</taxon>
        <taxon>Bacillota</taxon>
        <taxon>Bacilli</taxon>
        <taxon>Bacillales</taxon>
        <taxon>Bacillaceae</taxon>
        <taxon>Tepidibacillus</taxon>
    </lineage>
</organism>
<evidence type="ECO:0000256" key="3">
    <source>
        <dbReference type="ARBA" id="ARBA00022777"/>
    </source>
</evidence>
<dbReference type="RefSeq" id="WP_068723124.1">
    <property type="nucleotide sequence ID" value="NZ_LSKU01000001.1"/>
</dbReference>
<comment type="caution">
    <text evidence="5">The sequence shown here is derived from an EMBL/GenBank/DDBJ whole genome shotgun (WGS) entry which is preliminary data.</text>
</comment>
<evidence type="ECO:0000313" key="6">
    <source>
        <dbReference type="Proteomes" id="UP000070352"/>
    </source>
</evidence>
<proteinExistence type="predicted"/>
<dbReference type="InterPro" id="IPR016120">
    <property type="entry name" value="Sig_transdc_His_kin_SpoOB"/>
</dbReference>
<dbReference type="InterPro" id="IPR039506">
    <property type="entry name" value="SPOB_a"/>
</dbReference>
<accession>A0A135L2A0</accession>
<keyword evidence="6" id="KW-1185">Reference proteome</keyword>
<gene>
    <name evidence="5" type="ORF">U473_02790</name>
</gene>